<dbReference type="Pfam" id="PF03473">
    <property type="entry name" value="MOSC"/>
    <property type="match status" value="1"/>
</dbReference>
<name>A0ABS6T0L5_9RHOB</name>
<dbReference type="PANTHER" id="PTHR36930:SF1">
    <property type="entry name" value="MOSC DOMAIN-CONTAINING PROTEIN"/>
    <property type="match status" value="1"/>
</dbReference>
<dbReference type="Proteomes" id="UP000756530">
    <property type="component" value="Unassembled WGS sequence"/>
</dbReference>
<gene>
    <name evidence="2" type="ORF">KJP28_05080</name>
</gene>
<protein>
    <submittedName>
        <fullName evidence="2">Sulfurase</fullName>
    </submittedName>
</protein>
<evidence type="ECO:0000313" key="2">
    <source>
        <dbReference type="EMBL" id="MBV7378288.1"/>
    </source>
</evidence>
<accession>A0ABS6T0L5</accession>
<proteinExistence type="predicted"/>
<dbReference type="PROSITE" id="PS51340">
    <property type="entry name" value="MOSC"/>
    <property type="match status" value="1"/>
</dbReference>
<evidence type="ECO:0000313" key="3">
    <source>
        <dbReference type="Proteomes" id="UP000756530"/>
    </source>
</evidence>
<dbReference type="InterPro" id="IPR005302">
    <property type="entry name" value="MoCF_Sase_C"/>
</dbReference>
<dbReference type="RefSeq" id="WP_218391189.1">
    <property type="nucleotide sequence ID" value="NZ_JAHUZE010000001.1"/>
</dbReference>
<dbReference type="EMBL" id="JAHUZE010000001">
    <property type="protein sequence ID" value="MBV7378288.1"/>
    <property type="molecule type" value="Genomic_DNA"/>
</dbReference>
<evidence type="ECO:0000259" key="1">
    <source>
        <dbReference type="PROSITE" id="PS51340"/>
    </source>
</evidence>
<comment type="caution">
    <text evidence="2">The sequence shown here is derived from an EMBL/GenBank/DDBJ whole genome shotgun (WGS) entry which is preliminary data.</text>
</comment>
<dbReference type="InterPro" id="IPR052716">
    <property type="entry name" value="MOSC_domain"/>
</dbReference>
<feature type="domain" description="MOSC" evidence="1">
    <location>
        <begin position="26"/>
        <end position="184"/>
    </location>
</feature>
<dbReference type="PANTHER" id="PTHR36930">
    <property type="entry name" value="METAL-SULFUR CLUSTER BIOSYNTHESIS PROTEINS YUAD-RELATED"/>
    <property type="match status" value="1"/>
</dbReference>
<organism evidence="2 3">
    <name type="scientific">Maritimibacter dapengensis</name>
    <dbReference type="NCBI Taxonomy" id="2836868"/>
    <lineage>
        <taxon>Bacteria</taxon>
        <taxon>Pseudomonadati</taxon>
        <taxon>Pseudomonadota</taxon>
        <taxon>Alphaproteobacteria</taxon>
        <taxon>Rhodobacterales</taxon>
        <taxon>Roseobacteraceae</taxon>
        <taxon>Maritimibacter</taxon>
    </lineage>
</organism>
<keyword evidence="3" id="KW-1185">Reference proteome</keyword>
<sequence>MPDIYERTPHIGRITFLGRVTNRSAGPASEPLETARLTWEGIEGESHGGLTRRACIRVSTLHPEAVEIRNTRQLTILSAEEIAETARELGMDVLDPALMGASIVIEGIPDLTYLPPSARLQTAGGATMVVDGVNHPCVITGKSVEAAHPGKGVGYKPAAMHRRGVVAWAERPGELALGDEVTLTVPKQRAWAPLG</sequence>
<reference evidence="2 3" key="1">
    <citation type="submission" date="2021-05" db="EMBL/GenBank/DDBJ databases">
        <title>Culturable bacteria isolated from Daya Bay.</title>
        <authorList>
            <person name="Zheng W."/>
            <person name="Yu S."/>
            <person name="Huang Y."/>
        </authorList>
    </citation>
    <scope>NUCLEOTIDE SEQUENCE [LARGE SCALE GENOMIC DNA]</scope>
    <source>
        <strain evidence="2 3">DP4N28-5</strain>
    </source>
</reference>